<dbReference type="PANTHER" id="PTHR43371">
    <property type="entry name" value="VITAMIN B12-DEPENDENT RIBONUCLEOTIDE REDUCTASE"/>
    <property type="match status" value="1"/>
</dbReference>
<gene>
    <name evidence="5" type="ORF">UFOVP53_144</name>
</gene>
<evidence type="ECO:0000256" key="3">
    <source>
        <dbReference type="ARBA" id="ARBA00023002"/>
    </source>
</evidence>
<evidence type="ECO:0000256" key="1">
    <source>
        <dbReference type="ARBA" id="ARBA00001922"/>
    </source>
</evidence>
<dbReference type="InterPro" id="IPR050862">
    <property type="entry name" value="RdRp_reductase_class-2"/>
</dbReference>
<evidence type="ECO:0000256" key="4">
    <source>
        <dbReference type="ARBA" id="ARBA00023285"/>
    </source>
</evidence>
<proteinExistence type="predicted"/>
<organism evidence="5">
    <name type="scientific">uncultured Caudovirales phage</name>
    <dbReference type="NCBI Taxonomy" id="2100421"/>
    <lineage>
        <taxon>Viruses</taxon>
        <taxon>Duplodnaviria</taxon>
        <taxon>Heunggongvirae</taxon>
        <taxon>Uroviricota</taxon>
        <taxon>Caudoviricetes</taxon>
        <taxon>Peduoviridae</taxon>
        <taxon>Maltschvirus</taxon>
        <taxon>Maltschvirus maltsch</taxon>
    </lineage>
</organism>
<protein>
    <submittedName>
        <fullName evidence="5">Uncharacterized protein</fullName>
    </submittedName>
</protein>
<sequence>MALSKSLEILSNITIFTKYAKFVPAKKRRETWSELCYRNMNMHLKKYPELHLEIINLYNNFVIPKKVLPSMRALQFSGKPIDVSPNRIYNCCFLPVDDHRAFSETMFLLLGGTGVGYSVQNKHVEKLPAIKKPLKRRRFLVDDSIGGWADAIKILMKGYFNGSSLPDFDFSDIRPKGAALVTSGGKAPGPEPLRRCLVELQLILDRKKNGEQLTSLEVHDMMCHIADAVLAGGIRRAAMISLFDMDDEEMLTCKFGDWWESNPQRARSNNSAVIVRHKVAYNDFISLWKKIQASGSGEPGFYFTNNADWGTNPCCEIALRPFQMCNLTEINFSDIVSQDDLNERSKAAAFLGTLQAGYTDFHYLRDIWKRTTEKEALLGVSGTGICSGEVLKYDLKEAAEEVKKENARVAKIIGINPAARCTAVKPSGTTSMVLGTSSGIHSWYDPFFIRRMRLGKDEAIYKYLAANHPELVKDEFFRPETQAVVEVPIKAPSAGIFRDESPIDLLERVKKFSTEWIKHGHRKGDNQHNVSATVSIKDDEWDAVGQWMWANKEFYNGLSCLPYNTGSYKQTPFETITSEQYSEMEKHLVNVDLTNIVEDGDDTDLSGEIACSGGACELK</sequence>
<dbReference type="GO" id="GO:0004748">
    <property type="term" value="F:ribonucleoside-diphosphate reductase activity, thioredoxin disulfide as acceptor"/>
    <property type="evidence" value="ECO:0007669"/>
    <property type="project" value="TreeGrafter"/>
</dbReference>
<keyword evidence="4" id="KW-0170">Cobalt</keyword>
<keyword evidence="2" id="KW-0846">Cobalamin</keyword>
<evidence type="ECO:0000256" key="2">
    <source>
        <dbReference type="ARBA" id="ARBA00022628"/>
    </source>
</evidence>
<keyword evidence="3" id="KW-0560">Oxidoreductase</keyword>
<accession>A0A6J5KVR9</accession>
<dbReference type="GO" id="GO:0031419">
    <property type="term" value="F:cobalamin binding"/>
    <property type="evidence" value="ECO:0007669"/>
    <property type="project" value="UniProtKB-KW"/>
</dbReference>
<evidence type="ECO:0000313" key="5">
    <source>
        <dbReference type="EMBL" id="CAB4125462.1"/>
    </source>
</evidence>
<name>A0A6J5KVR9_9CAUD</name>
<dbReference type="PANTHER" id="PTHR43371:SF1">
    <property type="entry name" value="RIBONUCLEOSIDE-DIPHOSPHATE REDUCTASE"/>
    <property type="match status" value="1"/>
</dbReference>
<comment type="cofactor">
    <cofactor evidence="1">
        <name>adenosylcob(III)alamin</name>
        <dbReference type="ChEBI" id="CHEBI:18408"/>
    </cofactor>
</comment>
<reference evidence="5" key="1">
    <citation type="submission" date="2020-04" db="EMBL/GenBank/DDBJ databases">
        <authorList>
            <person name="Chiriac C."/>
            <person name="Salcher M."/>
            <person name="Ghai R."/>
            <person name="Kavagutti S V."/>
        </authorList>
    </citation>
    <scope>NUCLEOTIDE SEQUENCE</scope>
</reference>
<dbReference type="SUPFAM" id="SSF51998">
    <property type="entry name" value="PFL-like glycyl radical enzymes"/>
    <property type="match status" value="1"/>
</dbReference>
<dbReference type="EMBL" id="LR796189">
    <property type="protein sequence ID" value="CAB4125462.1"/>
    <property type="molecule type" value="Genomic_DNA"/>
</dbReference>
<dbReference type="Gene3D" id="3.20.70.20">
    <property type="match status" value="2"/>
</dbReference>